<sequence length="69" mass="7638">MFAKDETGKSRASGLHQVNTDGDGDVVFIGCYKYDGKTMLVSEYAQVSLRQTIAIPYDFEKTHVSKVCS</sequence>
<proteinExistence type="predicted"/>
<dbReference type="EMBL" id="KV460231">
    <property type="protein sequence ID" value="OBT95965.1"/>
    <property type="molecule type" value="Genomic_DNA"/>
</dbReference>
<reference evidence="1 2" key="1">
    <citation type="submission" date="2016-03" db="EMBL/GenBank/DDBJ databases">
        <title>Comparative genomics of Pseudogymnoascus destructans, the fungus causing white-nose syndrome of bats.</title>
        <authorList>
            <person name="Palmer J.M."/>
            <person name="Drees K.P."/>
            <person name="Foster J.T."/>
            <person name="Lindner D.L."/>
        </authorList>
    </citation>
    <scope>NUCLEOTIDE SEQUENCE [LARGE SCALE GENOMIC DNA]</scope>
    <source>
        <strain evidence="1 2">UAMH 10579</strain>
    </source>
</reference>
<dbReference type="STRING" id="342668.A0A1B8GJG7"/>
<dbReference type="GeneID" id="28840072"/>
<name>A0A1B8GJG7_9PEZI</name>
<accession>A0A1B8GJG7</accession>
<reference evidence="2" key="2">
    <citation type="journal article" date="2018" name="Nat. Commun.">
        <title>Extreme sensitivity to ultraviolet light in the fungal pathogen causing white-nose syndrome of bats.</title>
        <authorList>
            <person name="Palmer J.M."/>
            <person name="Drees K.P."/>
            <person name="Foster J.T."/>
            <person name="Lindner D.L."/>
        </authorList>
    </citation>
    <scope>NUCLEOTIDE SEQUENCE [LARGE SCALE GENOMIC DNA]</scope>
    <source>
        <strain evidence="2">UAMH 10579</strain>
    </source>
</reference>
<dbReference type="AlphaFoldDB" id="A0A1B8GJG7"/>
<protein>
    <submittedName>
        <fullName evidence="1">Uncharacterized protein</fullName>
    </submittedName>
</protein>
<dbReference type="Proteomes" id="UP000091956">
    <property type="component" value="Unassembled WGS sequence"/>
</dbReference>
<organism evidence="1 2">
    <name type="scientific">Pseudogymnoascus verrucosus</name>
    <dbReference type="NCBI Taxonomy" id="342668"/>
    <lineage>
        <taxon>Eukaryota</taxon>
        <taxon>Fungi</taxon>
        <taxon>Dikarya</taxon>
        <taxon>Ascomycota</taxon>
        <taxon>Pezizomycotina</taxon>
        <taxon>Leotiomycetes</taxon>
        <taxon>Thelebolales</taxon>
        <taxon>Thelebolaceae</taxon>
        <taxon>Pseudogymnoascus</taxon>
    </lineage>
</organism>
<dbReference type="RefSeq" id="XP_018129698.1">
    <property type="nucleotide sequence ID" value="XM_018276126.1"/>
</dbReference>
<evidence type="ECO:0000313" key="2">
    <source>
        <dbReference type="Proteomes" id="UP000091956"/>
    </source>
</evidence>
<keyword evidence="2" id="KW-1185">Reference proteome</keyword>
<evidence type="ECO:0000313" key="1">
    <source>
        <dbReference type="EMBL" id="OBT95965.1"/>
    </source>
</evidence>
<gene>
    <name evidence="1" type="ORF">VE01_06686</name>
</gene>
<dbReference type="OrthoDB" id="3434529at2759"/>